<dbReference type="InterPro" id="IPR028098">
    <property type="entry name" value="Glyco_trans_4-like_N"/>
</dbReference>
<dbReference type="KEGG" id="vfa:MM35RIKEN_01420"/>
<dbReference type="PANTHER" id="PTHR12526">
    <property type="entry name" value="GLYCOSYLTRANSFERASE"/>
    <property type="match status" value="1"/>
</dbReference>
<dbReference type="CDD" id="cd03794">
    <property type="entry name" value="GT4_WbuB-like"/>
    <property type="match status" value="1"/>
</dbReference>
<proteinExistence type="predicted"/>
<organism evidence="2 3">
    <name type="scientific">Vescimonas fastidiosa</name>
    <dbReference type="NCBI Taxonomy" id="2714353"/>
    <lineage>
        <taxon>Bacteria</taxon>
        <taxon>Bacillati</taxon>
        <taxon>Bacillota</taxon>
        <taxon>Clostridia</taxon>
        <taxon>Eubacteriales</taxon>
        <taxon>Oscillospiraceae</taxon>
        <taxon>Vescimonas</taxon>
    </lineage>
</organism>
<dbReference type="Gene3D" id="3.40.50.2000">
    <property type="entry name" value="Glycogen Phosphorylase B"/>
    <property type="match status" value="2"/>
</dbReference>
<feature type="domain" description="Glycosyltransferase subfamily 4-like N-terminal" evidence="1">
    <location>
        <begin position="24"/>
        <end position="197"/>
    </location>
</feature>
<dbReference type="Pfam" id="PF13692">
    <property type="entry name" value="Glyco_trans_1_4"/>
    <property type="match status" value="1"/>
</dbReference>
<name>A0A810PPE5_9FIRM</name>
<dbReference type="SUPFAM" id="SSF53756">
    <property type="entry name" value="UDP-Glycosyltransferase/glycogen phosphorylase"/>
    <property type="match status" value="1"/>
</dbReference>
<dbReference type="RefSeq" id="WP_212818436.1">
    <property type="nucleotide sequence ID" value="NZ_AP023415.1"/>
</dbReference>
<dbReference type="Pfam" id="PF13439">
    <property type="entry name" value="Glyco_transf_4"/>
    <property type="match status" value="1"/>
</dbReference>
<dbReference type="EMBL" id="AP023415">
    <property type="protein sequence ID" value="BCK77950.1"/>
    <property type="molecule type" value="Genomic_DNA"/>
</dbReference>
<protein>
    <recommendedName>
        <fullName evidence="1">Glycosyltransferase subfamily 4-like N-terminal domain-containing protein</fullName>
    </recommendedName>
</protein>
<reference evidence="2" key="1">
    <citation type="submission" date="2020-09" db="EMBL/GenBank/DDBJ databases">
        <title>New species isolated from human feces.</title>
        <authorList>
            <person name="Kitahara M."/>
            <person name="Shigeno Y."/>
            <person name="Shime M."/>
            <person name="Matsumoto Y."/>
            <person name="Nakamura S."/>
            <person name="Motooka D."/>
            <person name="Fukuoka S."/>
            <person name="Nishikawa H."/>
            <person name="Benno Y."/>
        </authorList>
    </citation>
    <scope>NUCLEOTIDE SEQUENCE</scope>
    <source>
        <strain evidence="2">MM35</strain>
    </source>
</reference>
<evidence type="ECO:0000259" key="1">
    <source>
        <dbReference type="Pfam" id="PF13439"/>
    </source>
</evidence>
<accession>A0A810PPE5</accession>
<evidence type="ECO:0000313" key="3">
    <source>
        <dbReference type="Proteomes" id="UP000681343"/>
    </source>
</evidence>
<sequence length="394" mass="44160">MNILLLAHFVTDFDPHGTSRFICLARRLGREHRVELVTSDFDHRAKETRRERDFALPAKVTLLPEPGYPKNICLRRLFSHWLFARRVRAYLKGREKPDAVYCAVPSLSCAYYAARYAEKNRIPFVIDVQDLWPEAFSLAVPGAARFLLRPLVRRAEYIYKSADIIVGVSETYCRRAARCRPDPVPCLPVYLGTDLARFDRWASSPARRDPEKFILAYGGTLGHSYDIPCVLEALALLKGRGISVTLWVLGDGPLRGAFQTRAEELGVEAVFYGRVPYPELCALLRACDVCVNPIVPGAAQSIINKHADYAAAGRPVISTQSSPEYRALLTRYRCGLSCPAGDAAAVAEAISYLMDHPGERRAMGERARQMAEDLFDREKTYEKILDLFSGEGSL</sequence>
<dbReference type="Proteomes" id="UP000681343">
    <property type="component" value="Chromosome"/>
</dbReference>
<dbReference type="AlphaFoldDB" id="A0A810PPE5"/>
<evidence type="ECO:0000313" key="2">
    <source>
        <dbReference type="EMBL" id="BCK77950.1"/>
    </source>
</evidence>
<keyword evidence="3" id="KW-1185">Reference proteome</keyword>
<gene>
    <name evidence="2" type="ORF">MM35RIKEN_01420</name>
</gene>